<gene>
    <name evidence="2" type="ORF">G5S32_15915</name>
</gene>
<dbReference type="Proteomes" id="UP000503003">
    <property type="component" value="Chromosome 2"/>
</dbReference>
<keyword evidence="1" id="KW-1133">Transmembrane helix</keyword>
<keyword evidence="1" id="KW-0472">Membrane</keyword>
<evidence type="ECO:0000313" key="2">
    <source>
        <dbReference type="EMBL" id="QIH43483.1"/>
    </source>
</evidence>
<dbReference type="KEGG" id="vzi:G5S32_15915"/>
<organism evidence="2 3">
    <name type="scientific">Vibrio ziniensis</name>
    <dbReference type="NCBI Taxonomy" id="2711221"/>
    <lineage>
        <taxon>Bacteria</taxon>
        <taxon>Pseudomonadati</taxon>
        <taxon>Pseudomonadota</taxon>
        <taxon>Gammaproteobacteria</taxon>
        <taxon>Vibrionales</taxon>
        <taxon>Vibrionaceae</taxon>
        <taxon>Vibrio</taxon>
    </lineage>
</organism>
<reference evidence="2 3" key="1">
    <citation type="submission" date="2020-02" db="EMBL/GenBank/DDBJ databases">
        <title>A complete genome of a marine bacterium Vibrio sp. ZWAL4003 isolated from the mangrove sediment with the ability to degrade polysaccharides.</title>
        <authorList>
            <person name="Wu J."/>
            <person name="Qu W."/>
            <person name="Zeng R."/>
        </authorList>
    </citation>
    <scope>NUCLEOTIDE SEQUENCE [LARGE SCALE GENOMIC DNA]</scope>
    <source>
        <strain evidence="2 3">ZWAL4003</strain>
    </source>
</reference>
<keyword evidence="3" id="KW-1185">Reference proteome</keyword>
<sequence length="169" mass="18929">MNWISEIFKNVTVSKTLTGACCITGLALLMLPTIFPNILEPLPKVWATVVLGVTVFCGCLQIFWGLSYFKNAILSFVSDKAQKVRSKNLSELELCLIYKLGEVADEWADIRNIDYSSAPFTKLEILEVCRALEEKGLLKINSFHETLVKLSSKGRSKVLELQKENAVNN</sequence>
<keyword evidence="1" id="KW-0812">Transmembrane</keyword>
<evidence type="ECO:0000256" key="1">
    <source>
        <dbReference type="SAM" id="Phobius"/>
    </source>
</evidence>
<accession>A0A6G7CN63</accession>
<dbReference type="EMBL" id="CP049332">
    <property type="protein sequence ID" value="QIH43483.1"/>
    <property type="molecule type" value="Genomic_DNA"/>
</dbReference>
<name>A0A6G7CN63_9VIBR</name>
<dbReference type="RefSeq" id="WP_165313017.1">
    <property type="nucleotide sequence ID" value="NZ_CP049332.1"/>
</dbReference>
<proteinExistence type="predicted"/>
<protein>
    <submittedName>
        <fullName evidence="2">Uncharacterized protein</fullName>
    </submittedName>
</protein>
<feature type="transmembrane region" description="Helical" evidence="1">
    <location>
        <begin position="20"/>
        <end position="39"/>
    </location>
</feature>
<evidence type="ECO:0000313" key="3">
    <source>
        <dbReference type="Proteomes" id="UP000503003"/>
    </source>
</evidence>
<feature type="transmembrane region" description="Helical" evidence="1">
    <location>
        <begin position="45"/>
        <end position="66"/>
    </location>
</feature>
<dbReference type="AlphaFoldDB" id="A0A6G7CN63"/>